<gene>
    <name evidence="5" type="primary">vapC</name>
    <name evidence="7" type="ORF">SAMN04515666_11148</name>
</gene>
<comment type="function">
    <text evidence="5">Toxic component of a toxin-antitoxin (TA) system. An RNase.</text>
</comment>
<keyword evidence="5" id="KW-0800">Toxin</keyword>
<evidence type="ECO:0000256" key="1">
    <source>
        <dbReference type="ARBA" id="ARBA00022649"/>
    </source>
</evidence>
<dbReference type="SUPFAM" id="SSF88723">
    <property type="entry name" value="PIN domain-like"/>
    <property type="match status" value="1"/>
</dbReference>
<evidence type="ECO:0000256" key="3">
    <source>
        <dbReference type="ARBA" id="ARBA00022723"/>
    </source>
</evidence>
<dbReference type="OrthoDB" id="32625at2"/>
<keyword evidence="4 5" id="KW-0378">Hydrolase</keyword>
<evidence type="ECO:0000259" key="6">
    <source>
        <dbReference type="Pfam" id="PF01850"/>
    </source>
</evidence>
<dbReference type="InterPro" id="IPR002716">
    <property type="entry name" value="PIN_dom"/>
</dbReference>
<dbReference type="EC" id="3.1.-.-" evidence="5"/>
<dbReference type="HAMAP" id="MF_00265">
    <property type="entry name" value="VapC_Nob1"/>
    <property type="match status" value="1"/>
</dbReference>
<comment type="similarity">
    <text evidence="5">Belongs to the PINc/VapC protein family.</text>
</comment>
<dbReference type="Proteomes" id="UP000199664">
    <property type="component" value="Unassembled WGS sequence"/>
</dbReference>
<comment type="cofactor">
    <cofactor evidence="5">
        <name>Mg(2+)</name>
        <dbReference type="ChEBI" id="CHEBI:18420"/>
    </cofactor>
</comment>
<feature type="binding site" evidence="5">
    <location>
        <position position="103"/>
    </location>
    <ligand>
        <name>Mg(2+)</name>
        <dbReference type="ChEBI" id="CHEBI:18420"/>
    </ligand>
</feature>
<dbReference type="CDD" id="cd09871">
    <property type="entry name" value="PIN_MtVapC28-VapC30-like"/>
    <property type="match status" value="1"/>
</dbReference>
<proteinExistence type="inferred from homology"/>
<evidence type="ECO:0000256" key="5">
    <source>
        <dbReference type="HAMAP-Rule" id="MF_00265"/>
    </source>
</evidence>
<keyword evidence="8" id="KW-1185">Reference proteome</keyword>
<evidence type="ECO:0000313" key="7">
    <source>
        <dbReference type="EMBL" id="SEM41499.1"/>
    </source>
</evidence>
<dbReference type="InterPro" id="IPR029060">
    <property type="entry name" value="PIN-like_dom_sf"/>
</dbReference>
<sequence>MIYVDASAIVAMILGEPDAADLASTLDEGESAITSPLAIYEASLAIARVNAIPAAIARDEVHLTLSRMSIAVAPIDEGQGHVAVSVFDRFGKGRHPAALNMGDCFAYACAAVHDARILFKGQDFSQTDLPSARSGP</sequence>
<reference evidence="8" key="1">
    <citation type="submission" date="2016-10" db="EMBL/GenBank/DDBJ databases">
        <authorList>
            <person name="Varghese N."/>
            <person name="Submissions S."/>
        </authorList>
    </citation>
    <scope>NUCLEOTIDE SEQUENCE [LARGE SCALE GENOMIC DNA]</scope>
    <source>
        <strain evidence="8">LMG 26383,CCUG 61248,R- 45681</strain>
    </source>
</reference>
<evidence type="ECO:0000256" key="2">
    <source>
        <dbReference type="ARBA" id="ARBA00022722"/>
    </source>
</evidence>
<dbReference type="GO" id="GO:0000287">
    <property type="term" value="F:magnesium ion binding"/>
    <property type="evidence" value="ECO:0007669"/>
    <property type="project" value="UniProtKB-UniRule"/>
</dbReference>
<feature type="binding site" evidence="5">
    <location>
        <position position="5"/>
    </location>
    <ligand>
        <name>Mg(2+)</name>
        <dbReference type="ChEBI" id="CHEBI:18420"/>
    </ligand>
</feature>
<accession>A0A1H7Y8H9</accession>
<dbReference type="STRING" id="1036779.SAMN04515666_11148"/>
<evidence type="ECO:0000313" key="8">
    <source>
        <dbReference type="Proteomes" id="UP000199664"/>
    </source>
</evidence>
<dbReference type="Pfam" id="PF01850">
    <property type="entry name" value="PIN"/>
    <property type="match status" value="1"/>
</dbReference>
<name>A0A1H7Y8H9_9HYPH</name>
<keyword evidence="2 5" id="KW-0540">Nuclease</keyword>
<organism evidence="7 8">
    <name type="scientific">Bosea lupini</name>
    <dbReference type="NCBI Taxonomy" id="1036779"/>
    <lineage>
        <taxon>Bacteria</taxon>
        <taxon>Pseudomonadati</taxon>
        <taxon>Pseudomonadota</taxon>
        <taxon>Alphaproteobacteria</taxon>
        <taxon>Hyphomicrobiales</taxon>
        <taxon>Boseaceae</taxon>
        <taxon>Bosea</taxon>
    </lineage>
</organism>
<keyword evidence="5" id="KW-0460">Magnesium</keyword>
<protein>
    <recommendedName>
        <fullName evidence="5">Ribonuclease VapC</fullName>
        <shortName evidence="5">RNase VapC</shortName>
        <ecNumber evidence="5">3.1.-.-</ecNumber>
    </recommendedName>
    <alternativeName>
        <fullName evidence="5">Toxin VapC</fullName>
    </alternativeName>
</protein>
<dbReference type="EMBL" id="FOAN01000011">
    <property type="protein sequence ID" value="SEM41499.1"/>
    <property type="molecule type" value="Genomic_DNA"/>
</dbReference>
<dbReference type="GO" id="GO:0090729">
    <property type="term" value="F:toxin activity"/>
    <property type="evidence" value="ECO:0007669"/>
    <property type="project" value="UniProtKB-KW"/>
</dbReference>
<evidence type="ECO:0000256" key="4">
    <source>
        <dbReference type="ARBA" id="ARBA00022801"/>
    </source>
</evidence>
<dbReference type="Gene3D" id="3.40.50.1010">
    <property type="entry name" value="5'-nuclease"/>
    <property type="match status" value="1"/>
</dbReference>
<keyword evidence="3 5" id="KW-0479">Metal-binding</keyword>
<keyword evidence="1 5" id="KW-1277">Toxin-antitoxin system</keyword>
<feature type="domain" description="PIN" evidence="6">
    <location>
        <begin position="2"/>
        <end position="128"/>
    </location>
</feature>
<dbReference type="RefSeq" id="WP_091841462.1">
    <property type="nucleotide sequence ID" value="NZ_FOAN01000011.1"/>
</dbReference>
<dbReference type="GO" id="GO:0004540">
    <property type="term" value="F:RNA nuclease activity"/>
    <property type="evidence" value="ECO:0007669"/>
    <property type="project" value="InterPro"/>
</dbReference>
<dbReference type="AlphaFoldDB" id="A0A1H7Y8H9"/>
<dbReference type="GO" id="GO:0016787">
    <property type="term" value="F:hydrolase activity"/>
    <property type="evidence" value="ECO:0007669"/>
    <property type="project" value="UniProtKB-KW"/>
</dbReference>
<dbReference type="InterPro" id="IPR022907">
    <property type="entry name" value="VapC_family"/>
</dbReference>